<dbReference type="InterPro" id="IPR029044">
    <property type="entry name" value="Nucleotide-diphossugar_trans"/>
</dbReference>
<dbReference type="InterPro" id="IPR027612">
    <property type="entry name" value="Put_MTase_LIC12133"/>
</dbReference>
<protein>
    <recommendedName>
        <fullName evidence="3">Methyltransferase, TIGR04325 family</fullName>
    </recommendedName>
</protein>
<reference evidence="1 2" key="1">
    <citation type="submission" date="2021-08" db="EMBL/GenBank/DDBJ databases">
        <title>Complete genome sequence of Leptospira kobayashii strain E30.</title>
        <authorList>
            <person name="Nakao R."/>
            <person name="Nakamura S."/>
            <person name="Masuzawa T."/>
            <person name="Koizumi N."/>
        </authorList>
    </citation>
    <scope>NUCLEOTIDE SEQUENCE [LARGE SCALE GENOMIC DNA]</scope>
    <source>
        <strain evidence="1 2">E30</strain>
    </source>
</reference>
<dbReference type="SUPFAM" id="SSF53448">
    <property type="entry name" value="Nucleotide-diphospho-sugar transferases"/>
    <property type="match status" value="1"/>
</dbReference>
<organism evidence="1 2">
    <name type="scientific">Leptospira kobayashii</name>
    <dbReference type="NCBI Taxonomy" id="1917830"/>
    <lineage>
        <taxon>Bacteria</taxon>
        <taxon>Pseudomonadati</taxon>
        <taxon>Spirochaetota</taxon>
        <taxon>Spirochaetia</taxon>
        <taxon>Leptospirales</taxon>
        <taxon>Leptospiraceae</taxon>
        <taxon>Leptospira</taxon>
    </lineage>
</organism>
<sequence>MNPAPIALFVYKRPDHLAQVIESLLKNEEAGKTDLYIFSDGPKNHLEKEAVQSVRDSIKGISGFASVRIKLHEVNQGLAQSIISGVTDVTREHGRVIVLEDDIVVGKYFLHYMNTALEKYFHKEDVASIHGYNLPIADKGLPESFFLRGADCWGWATWKRSWDLFETDGTKLLNRLESESLTGLFDLDGSHPYTQMLRDQIAGKNKSWAIRWHASMFLAKKFTLHPTASLVQNIGLDSSGTHCGEDAYLSPYISHKKILSYPDLIEENNEIRNLIIEFHKNPTGMDSNQVRFVFFRKGLEFLKHQVRRVLNFIKRNLAKDRMQTDKQKEWYRGDYVSWKDAVADCSGYTAPNILEKVKNSLLKVKNGEAVYERDSILFDEVQYSFPLLVCLLYVASASNNRLKLIDFGGSLGSSFFQNRKYLNHITDLSWSIVEQKHFVACGNEFFKDQHLSFFETISESKDIKNPNVILLSSVLPYLEDPYRMIEEILTFDFDFIIMDRTPFLFDDTSDKLLIQIVPPEIYEAEIPIWFINYKKFISLMNRKYVLHSSFDSMEEDFPKNLNIKNKCLLFEKEKYANK</sequence>
<dbReference type="Gene3D" id="3.90.550.10">
    <property type="entry name" value="Spore Coat Polysaccharide Biosynthesis Protein SpsA, Chain A"/>
    <property type="match status" value="1"/>
</dbReference>
<dbReference type="NCBIfam" id="TIGR04325">
    <property type="entry name" value="MTase_LIC12133"/>
    <property type="match status" value="1"/>
</dbReference>
<evidence type="ECO:0000313" key="1">
    <source>
        <dbReference type="EMBL" id="BDA79193.1"/>
    </source>
</evidence>
<proteinExistence type="predicted"/>
<accession>A0ABN6KDY6</accession>
<name>A0ABN6KDY6_9LEPT</name>
<evidence type="ECO:0008006" key="3">
    <source>
        <dbReference type="Google" id="ProtNLM"/>
    </source>
</evidence>
<dbReference type="Proteomes" id="UP000245263">
    <property type="component" value="Chromosome 1"/>
</dbReference>
<evidence type="ECO:0000313" key="2">
    <source>
        <dbReference type="Proteomes" id="UP000245263"/>
    </source>
</evidence>
<keyword evidence="2" id="KW-1185">Reference proteome</keyword>
<dbReference type="EMBL" id="AP025028">
    <property type="protein sequence ID" value="BDA79193.1"/>
    <property type="molecule type" value="Genomic_DNA"/>
</dbReference>
<gene>
    <name evidence="1" type="ORF">LPTSP3_g21230</name>
</gene>